<reference evidence="7 8" key="1">
    <citation type="submission" date="2019-06" db="EMBL/GenBank/DDBJ databases">
        <title>A comparative genomics study of ostrich specific Mycoplasmas.</title>
        <authorList>
            <person name="Botes A."/>
            <person name="Nel T."/>
        </authorList>
    </citation>
    <scope>NUCLEOTIDE SEQUENCE [LARGE SCALE GENOMIC DNA]</scope>
    <source>
        <strain evidence="7 8">Ms01</strain>
    </source>
</reference>
<evidence type="ECO:0000313" key="8">
    <source>
        <dbReference type="Proteomes" id="UP000317904"/>
    </source>
</evidence>
<keyword evidence="2 5" id="KW-0812">Transmembrane</keyword>
<evidence type="ECO:0000256" key="5">
    <source>
        <dbReference type="SAM" id="Phobius"/>
    </source>
</evidence>
<dbReference type="InterPro" id="IPR013525">
    <property type="entry name" value="ABC2_TM"/>
</dbReference>
<feature type="transmembrane region" description="Helical" evidence="5">
    <location>
        <begin position="21"/>
        <end position="40"/>
    </location>
</feature>
<accession>A0A502M2M5</accession>
<evidence type="ECO:0000256" key="2">
    <source>
        <dbReference type="ARBA" id="ARBA00022692"/>
    </source>
</evidence>
<evidence type="ECO:0000256" key="3">
    <source>
        <dbReference type="ARBA" id="ARBA00022989"/>
    </source>
</evidence>
<dbReference type="Pfam" id="PF01061">
    <property type="entry name" value="ABC2_membrane"/>
    <property type="match status" value="1"/>
</dbReference>
<keyword evidence="4 5" id="KW-0472">Membrane</keyword>
<proteinExistence type="predicted"/>
<evidence type="ECO:0000256" key="1">
    <source>
        <dbReference type="ARBA" id="ARBA00004141"/>
    </source>
</evidence>
<feature type="transmembrane region" description="Helical" evidence="5">
    <location>
        <begin position="52"/>
        <end position="71"/>
    </location>
</feature>
<protein>
    <submittedName>
        <fullName evidence="7">ABC transporter permease</fullName>
    </submittedName>
</protein>
<dbReference type="GO" id="GO:0140359">
    <property type="term" value="F:ABC-type transporter activity"/>
    <property type="evidence" value="ECO:0007669"/>
    <property type="project" value="InterPro"/>
</dbReference>
<dbReference type="Proteomes" id="UP000317904">
    <property type="component" value="Unassembled WGS sequence"/>
</dbReference>
<sequence length="604" mass="69143">MTKKINAYNSFIFKTVGKKKSSYIIPTILFAISIILAIVIATIKLNSSNNNIVIYGYTFLGLILTVLYASLKSLNVFRDFEQEGIELLIFSKPLSRKTIILGKMISFLNFGLIYSLVALISNLIVFATLKITFNLGILIVLSFVVNLCAYLLFGLITSLIAYKINQKVAITLPLLVFAPLVLGGGFISTSSTSTINNAAYYLNTKYQYHNSGNELDAEGFYLNNNKDELNLIANGLNNNSFADDQKKYLNEVIKIAAPSAKEWQIYSWLTLPYQMVDIFNLSNDKIFNSTSESKDQNLNNFIYHNKLENTIYNYKLDTNSSVLKLPVIGLDNQISQKYFVPGLLKNYSTLANEGANSVIYARENADNFDVTFPEDNFVYASPRNLVGKLNWKNVYDALRYKPFNDFAKEFYKKINQQITNEKITSYSELSKLLLDSISAELANPDSQLYKIKEHNIAIFDDFAIKNELLQSETERKIYFAVALLYYLYFNDNNSQLFKSLIKVDTDKNTFAPKQISITVDNNKYFIGGFDSYETKQQVNNNKVVIRYELTPSKNNFLFENVDEIYTIKRDKKIINKYAYIAIWVTIIVALALANYFLYTRRDYK</sequence>
<feature type="domain" description="ABC-2 type transporter transmembrane" evidence="6">
    <location>
        <begin position="25"/>
        <end position="191"/>
    </location>
</feature>
<dbReference type="AlphaFoldDB" id="A0A502M2M5"/>
<dbReference type="GO" id="GO:0016020">
    <property type="term" value="C:membrane"/>
    <property type="evidence" value="ECO:0007669"/>
    <property type="project" value="UniProtKB-SubCell"/>
</dbReference>
<dbReference type="RefSeq" id="WP_140700955.1">
    <property type="nucleotide sequence ID" value="NZ_VFSY01000020.1"/>
</dbReference>
<dbReference type="EMBL" id="VFSY01000020">
    <property type="protein sequence ID" value="TPI02390.1"/>
    <property type="molecule type" value="Genomic_DNA"/>
</dbReference>
<feature type="transmembrane region" description="Helical" evidence="5">
    <location>
        <begin position="577"/>
        <end position="598"/>
    </location>
</feature>
<comment type="caution">
    <text evidence="7">The sequence shown here is derived from an EMBL/GenBank/DDBJ whole genome shotgun (WGS) entry which is preliminary data.</text>
</comment>
<feature type="transmembrane region" description="Helical" evidence="5">
    <location>
        <begin position="105"/>
        <end position="129"/>
    </location>
</feature>
<organism evidence="7 8">
    <name type="scientific">Mycoplasma struthionis</name>
    <dbReference type="NCBI Taxonomy" id="538220"/>
    <lineage>
        <taxon>Bacteria</taxon>
        <taxon>Bacillati</taxon>
        <taxon>Mycoplasmatota</taxon>
        <taxon>Mollicutes</taxon>
        <taxon>Mycoplasmataceae</taxon>
        <taxon>Mycoplasma</taxon>
    </lineage>
</organism>
<keyword evidence="3 5" id="KW-1133">Transmembrane helix</keyword>
<evidence type="ECO:0000256" key="4">
    <source>
        <dbReference type="ARBA" id="ARBA00023136"/>
    </source>
</evidence>
<feature type="transmembrane region" description="Helical" evidence="5">
    <location>
        <begin position="168"/>
        <end position="187"/>
    </location>
</feature>
<comment type="subcellular location">
    <subcellularLocation>
        <location evidence="1">Membrane</location>
        <topology evidence="1">Multi-pass membrane protein</topology>
    </subcellularLocation>
</comment>
<feature type="transmembrane region" description="Helical" evidence="5">
    <location>
        <begin position="135"/>
        <end position="156"/>
    </location>
</feature>
<gene>
    <name evidence="7" type="ORF">FJM01_00890</name>
</gene>
<evidence type="ECO:0000313" key="7">
    <source>
        <dbReference type="EMBL" id="TPI02390.1"/>
    </source>
</evidence>
<name>A0A502M2M5_9MOLU</name>
<evidence type="ECO:0000259" key="6">
    <source>
        <dbReference type="Pfam" id="PF01061"/>
    </source>
</evidence>